<evidence type="ECO:0000313" key="2">
    <source>
        <dbReference type="Proteomes" id="UP000078572"/>
    </source>
</evidence>
<dbReference type="EMBL" id="CP016023">
    <property type="protein sequence ID" value="ANJ74632.1"/>
    <property type="molecule type" value="Genomic_DNA"/>
</dbReference>
<protein>
    <submittedName>
        <fullName evidence="1">SAM-dependent methyltransferase</fullName>
    </submittedName>
</protein>
<dbReference type="InterPro" id="IPR041698">
    <property type="entry name" value="Methyltransf_25"/>
</dbReference>
<dbReference type="GO" id="GO:0032259">
    <property type="term" value="P:methylation"/>
    <property type="evidence" value="ECO:0007669"/>
    <property type="project" value="UniProtKB-KW"/>
</dbReference>
<reference evidence="2" key="1">
    <citation type="submission" date="2016-06" db="EMBL/GenBank/DDBJ databases">
        <authorList>
            <person name="Xu Y."/>
            <person name="Nagy A."/>
            <person name="Yan X."/>
            <person name="Kim S.W."/>
            <person name="Haley B."/>
            <person name="Liu N.T."/>
            <person name="Nou X."/>
        </authorList>
    </citation>
    <scope>NUCLEOTIDE SEQUENCE [LARGE SCALE GENOMIC DNA]</scope>
    <source>
        <strain evidence="2">ATCC 49129</strain>
    </source>
</reference>
<dbReference type="OrthoDB" id="7348755at2"/>
<evidence type="ECO:0000313" key="1">
    <source>
        <dbReference type="EMBL" id="ANJ74632.1"/>
    </source>
</evidence>
<keyword evidence="1" id="KW-0808">Transferase</keyword>
<dbReference type="STRING" id="190721.ACS15_3962"/>
<dbReference type="InterPro" id="IPR029063">
    <property type="entry name" value="SAM-dependent_MTases_sf"/>
</dbReference>
<organism evidence="1 2">
    <name type="scientific">Ralstonia insidiosa</name>
    <dbReference type="NCBI Taxonomy" id="190721"/>
    <lineage>
        <taxon>Bacteria</taxon>
        <taxon>Pseudomonadati</taxon>
        <taxon>Pseudomonadota</taxon>
        <taxon>Betaproteobacteria</taxon>
        <taxon>Burkholderiales</taxon>
        <taxon>Burkholderiaceae</taxon>
        <taxon>Ralstonia</taxon>
    </lineage>
</organism>
<proteinExistence type="predicted"/>
<dbReference type="GO" id="GO:0008168">
    <property type="term" value="F:methyltransferase activity"/>
    <property type="evidence" value="ECO:0007669"/>
    <property type="project" value="UniProtKB-KW"/>
</dbReference>
<name>A0A192A2W2_9RALS</name>
<gene>
    <name evidence="1" type="ORF">A9Y76_18755</name>
</gene>
<keyword evidence="2" id="KW-1185">Reference proteome</keyword>
<dbReference type="Proteomes" id="UP000078572">
    <property type="component" value="Chromosome 2"/>
</dbReference>
<dbReference type="SUPFAM" id="SSF53335">
    <property type="entry name" value="S-adenosyl-L-methionine-dependent methyltransferases"/>
    <property type="match status" value="1"/>
</dbReference>
<dbReference type="AlphaFoldDB" id="A0A192A2W2"/>
<dbReference type="Gene3D" id="3.40.50.150">
    <property type="entry name" value="Vaccinia Virus protein VP39"/>
    <property type="match status" value="1"/>
</dbReference>
<keyword evidence="1" id="KW-0489">Methyltransferase</keyword>
<accession>A0A192A2W2</accession>
<dbReference type="Pfam" id="PF13649">
    <property type="entry name" value="Methyltransf_25"/>
    <property type="match status" value="1"/>
</dbReference>
<sequence>MMKAPAGTAGYGSRATELAAQYESITFEAVHRDVIHLFPQHDADVLDIGAGSGRDAAALAARGHRVVAIEPTLELRQEGKRLHPLPNLEWVDDHLPLLQVMRSSARRFDLILLTAVWMHLDEAERKAAMSAVAELVRAGGVIVMSLRHGPVPEGRQMFDVSADETIALGQQAGLQEHHRSTREDMLGRGDVTWSFLALKREP</sequence>
<dbReference type="CDD" id="cd02440">
    <property type="entry name" value="AdoMet_MTases"/>
    <property type="match status" value="1"/>
</dbReference>